<proteinExistence type="inferred from homology"/>
<protein>
    <recommendedName>
        <fullName evidence="7">Structure-specific endonuclease subunit SLX4</fullName>
    </recommendedName>
</protein>
<comment type="similarity">
    <text evidence="2">Belongs to the SLX4 family.</text>
</comment>
<evidence type="ECO:0000256" key="7">
    <source>
        <dbReference type="ARBA" id="ARBA00029496"/>
    </source>
</evidence>
<keyword evidence="9" id="KW-1185">Reference proteome</keyword>
<evidence type="ECO:0000256" key="1">
    <source>
        <dbReference type="ARBA" id="ARBA00004123"/>
    </source>
</evidence>
<dbReference type="InterPro" id="IPR018574">
    <property type="entry name" value="Structure-sp_endonuc_su_Slx4"/>
</dbReference>
<sequence>MQMALALSKSTYIVENPDHCDDVEDLPTFINPEKIPRVKTTLERYGFKSDRPKLGPELRRDKEFSKKSKTSKFRFITPTLKVRTEAERASLIASKISLILNQNKCSPKEDLQNTENIKGLSSDYLKQFITKKNSIVLLNGLTLKSAKSFDYYVKQLNLSPAIRQCGSLLKNWDEIPGRETSPDRSTLKPLKHCDDLVIAKSIVLNSQKKDQIQTSNRDDIDKHVLIENHSSLLKKSSQLRECVSPDLFESDNEFDGSENGSESNIMHLDDLKTTPQSPEPENVLSQSLLNLSPSKSPGLLRTKVSTKSGAFDKKRLTFTNCDIFTSNTGVKHFESYCNNLENLSQQICDDVAQDSEDDDTENLYLNTSKNMESVVYDLTQSSSSNDYNNELECNKQEYLSLKDADTEFDMSPLHVQCSVTYVGSSRIRNENLHKDIGDEIFNRNSPSKEEPSSFESSKLLNVTDYVNEILTNHPCFEDEENTTKESSKSSRTYINLSQESCSQESIIISDEELNYSSMQSKEIKNKKFYDLSDIDDDDENDNNKKEIRNIQSGLTGNMPEYVVEVSHRDSNKNLDNAINLSQQSCSQESIIVSDEELDYSIKRSEKNKDFYGFSDDDDDKRDASEKGLKAIKDMHSGLKSKYQRQENSVLLHNRVSELKAQISMTRESLARVFFEESFTDFTENADVSAPPSNKNMSQQFKLLQSEEINKEVIDITPEKYVSSDILQTNNTPENNFIIKTKNITPMMDYEQLDTPGIIRELQNFGLKPLKRQRGVKLLKYLYEATHPNVDPNEIHVSSDEDDQRTVKRRKKLKNKINDSVTLAATHEDIFKGKTENIDLMDNLIESENMNELIFERKYSIRIPSCRVPLQIVWHNFVCCNPQIKENILLYEPLQLEVVHSMLKEQTGCKFHIQDLLAFFDKKCITIRTGQIQGKQRPARR</sequence>
<evidence type="ECO:0000256" key="5">
    <source>
        <dbReference type="ARBA" id="ARBA00023204"/>
    </source>
</evidence>
<reference evidence="8" key="1">
    <citation type="journal article" date="2023" name="Insect Mol. Biol.">
        <title>Genome sequencing provides insights into the evolution of gene families encoding plant cell wall-degrading enzymes in longhorned beetles.</title>
        <authorList>
            <person name="Shin N.R."/>
            <person name="Okamura Y."/>
            <person name="Kirsch R."/>
            <person name="Pauchet Y."/>
        </authorList>
    </citation>
    <scope>NUCLEOTIDE SEQUENCE</scope>
    <source>
        <strain evidence="8">MMC_N1</strain>
    </source>
</reference>
<keyword evidence="4" id="KW-0233">DNA recombination</keyword>
<accession>A0ABQ9JXK8</accession>
<dbReference type="PANTHER" id="PTHR21541:SF3">
    <property type="entry name" value="STRUCTURE-SPECIFIC ENDONUCLEASE SUBUNIT SLX4"/>
    <property type="match status" value="1"/>
</dbReference>
<organism evidence="8 9">
    <name type="scientific">Molorchus minor</name>
    <dbReference type="NCBI Taxonomy" id="1323400"/>
    <lineage>
        <taxon>Eukaryota</taxon>
        <taxon>Metazoa</taxon>
        <taxon>Ecdysozoa</taxon>
        <taxon>Arthropoda</taxon>
        <taxon>Hexapoda</taxon>
        <taxon>Insecta</taxon>
        <taxon>Pterygota</taxon>
        <taxon>Neoptera</taxon>
        <taxon>Endopterygota</taxon>
        <taxon>Coleoptera</taxon>
        <taxon>Polyphaga</taxon>
        <taxon>Cucujiformia</taxon>
        <taxon>Chrysomeloidea</taxon>
        <taxon>Cerambycidae</taxon>
        <taxon>Lamiinae</taxon>
        <taxon>Monochamini</taxon>
        <taxon>Molorchus</taxon>
    </lineage>
</organism>
<comment type="caution">
    <text evidence="8">The sequence shown here is derived from an EMBL/GenBank/DDBJ whole genome shotgun (WGS) entry which is preliminary data.</text>
</comment>
<dbReference type="EMBL" id="JAPWTJ010000094">
    <property type="protein sequence ID" value="KAJ8983103.1"/>
    <property type="molecule type" value="Genomic_DNA"/>
</dbReference>
<comment type="subcellular location">
    <subcellularLocation>
        <location evidence="1">Nucleus</location>
    </subcellularLocation>
</comment>
<dbReference type="Proteomes" id="UP001162164">
    <property type="component" value="Unassembled WGS sequence"/>
</dbReference>
<dbReference type="CDD" id="cd22999">
    <property type="entry name" value="SAP_SLX4"/>
    <property type="match status" value="1"/>
</dbReference>
<evidence type="ECO:0000256" key="4">
    <source>
        <dbReference type="ARBA" id="ARBA00023172"/>
    </source>
</evidence>
<dbReference type="PANTHER" id="PTHR21541">
    <property type="entry name" value="BTB POZ DOMAIN CONTAINING 12"/>
    <property type="match status" value="1"/>
</dbReference>
<evidence type="ECO:0000313" key="8">
    <source>
        <dbReference type="EMBL" id="KAJ8983103.1"/>
    </source>
</evidence>
<gene>
    <name evidence="8" type="ORF">NQ317_001846</name>
</gene>
<evidence type="ECO:0000256" key="3">
    <source>
        <dbReference type="ARBA" id="ARBA00022763"/>
    </source>
</evidence>
<keyword evidence="3" id="KW-0227">DNA damage</keyword>
<name>A0ABQ9JXK8_9CUCU</name>
<evidence type="ECO:0000256" key="6">
    <source>
        <dbReference type="ARBA" id="ARBA00023242"/>
    </source>
</evidence>
<evidence type="ECO:0000256" key="2">
    <source>
        <dbReference type="ARBA" id="ARBA00006661"/>
    </source>
</evidence>
<dbReference type="Pfam" id="PF09494">
    <property type="entry name" value="Slx4"/>
    <property type="match status" value="1"/>
</dbReference>
<evidence type="ECO:0000313" key="9">
    <source>
        <dbReference type="Proteomes" id="UP001162164"/>
    </source>
</evidence>
<keyword evidence="5" id="KW-0234">DNA repair</keyword>
<keyword evidence="6" id="KW-0539">Nucleus</keyword>